<dbReference type="EMBL" id="JAAVUM010000002">
    <property type="protein sequence ID" value="NKE04487.1"/>
    <property type="molecule type" value="Genomic_DNA"/>
</dbReference>
<evidence type="ECO:0000313" key="1">
    <source>
        <dbReference type="EMBL" id="NKE04487.1"/>
    </source>
</evidence>
<dbReference type="Gene3D" id="3.40.50.1820">
    <property type="entry name" value="alpha/beta hydrolase"/>
    <property type="match status" value="1"/>
</dbReference>
<feature type="non-terminal residue" evidence="1">
    <location>
        <position position="83"/>
    </location>
</feature>
<protein>
    <submittedName>
        <fullName evidence="1">Alpha/beta hydrolase</fullName>
    </submittedName>
</protein>
<dbReference type="Proteomes" id="UP000587942">
    <property type="component" value="Unassembled WGS sequence"/>
</dbReference>
<sequence>MKTIYKTLDGKEQILNQYEEYLTQFNSLISRDYVQTRFGRTHVLVMGKEDGKPLFIFQGGNCINPVTLSWFKGLLEEYKIYAP</sequence>
<comment type="caution">
    <text evidence="1">The sequence shown here is derived from an EMBL/GenBank/DDBJ whole genome shotgun (WGS) entry which is preliminary data.</text>
</comment>
<proteinExistence type="predicted"/>
<keyword evidence="1" id="KW-0378">Hydrolase</keyword>
<evidence type="ECO:0000313" key="2">
    <source>
        <dbReference type="Proteomes" id="UP000587942"/>
    </source>
</evidence>
<reference evidence="1 2" key="1">
    <citation type="submission" date="2020-03" db="EMBL/GenBank/DDBJ databases">
        <authorList>
            <person name="Sun Q."/>
        </authorList>
    </citation>
    <scope>NUCLEOTIDE SEQUENCE [LARGE SCALE GENOMIC DNA]</scope>
    <source>
        <strain evidence="1 2">KACC 21451</strain>
    </source>
</reference>
<dbReference type="AlphaFoldDB" id="A0A846TGE1"/>
<gene>
    <name evidence="1" type="ORF">GWK17_03185</name>
</gene>
<name>A0A846TGE1_9BACI</name>
<dbReference type="InterPro" id="IPR029058">
    <property type="entry name" value="AB_hydrolase_fold"/>
</dbReference>
<organism evidence="1 2">
    <name type="scientific">Mesobacillus selenatarsenatis</name>
    <dbReference type="NCBI Taxonomy" id="388741"/>
    <lineage>
        <taxon>Bacteria</taxon>
        <taxon>Bacillati</taxon>
        <taxon>Bacillota</taxon>
        <taxon>Bacilli</taxon>
        <taxon>Bacillales</taxon>
        <taxon>Bacillaceae</taxon>
        <taxon>Mesobacillus</taxon>
    </lineage>
</organism>
<accession>A0A846TGE1</accession>
<dbReference type="GO" id="GO:0016787">
    <property type="term" value="F:hydrolase activity"/>
    <property type="evidence" value="ECO:0007669"/>
    <property type="project" value="UniProtKB-KW"/>
</dbReference>